<organism evidence="5 7">
    <name type="scientific">Haladaptatus paucihalophilus DX253</name>
    <dbReference type="NCBI Taxonomy" id="797209"/>
    <lineage>
        <taxon>Archaea</taxon>
        <taxon>Methanobacteriati</taxon>
        <taxon>Methanobacteriota</taxon>
        <taxon>Stenosarchaea group</taxon>
        <taxon>Halobacteria</taxon>
        <taxon>Halobacteriales</taxon>
        <taxon>Haladaptataceae</taxon>
        <taxon>Haladaptatus</taxon>
    </lineage>
</organism>
<keyword evidence="1" id="KW-0547">Nucleotide-binding</keyword>
<reference evidence="5 7" key="1">
    <citation type="journal article" date="2014" name="ISME J.">
        <title>Trehalose/2-sulfotrehalose biosynthesis and glycine-betaine uptake are widely spread mechanisms for osmoadaptation in the Halobacteriales.</title>
        <authorList>
            <person name="Youssef N.H."/>
            <person name="Savage-Ashlock K.N."/>
            <person name="McCully A.L."/>
            <person name="Luedtke B."/>
            <person name="Shaw E.I."/>
            <person name="Hoff W.D."/>
            <person name="Elshahed M.S."/>
        </authorList>
    </citation>
    <scope>NUCLEOTIDE SEQUENCE [LARGE SCALE GENOMIC DNA]</scope>
    <source>
        <strain evidence="5 7">DX253</strain>
    </source>
</reference>
<dbReference type="GO" id="GO:0005524">
    <property type="term" value="F:ATP binding"/>
    <property type="evidence" value="ECO:0007669"/>
    <property type="project" value="UniProtKB-KW"/>
</dbReference>
<keyword evidence="8" id="KW-1185">Reference proteome</keyword>
<evidence type="ECO:0000313" key="8">
    <source>
        <dbReference type="Proteomes" id="UP000184203"/>
    </source>
</evidence>
<dbReference type="Pfam" id="PF06745">
    <property type="entry name" value="ATPase"/>
    <property type="match status" value="1"/>
</dbReference>
<keyword evidence="2" id="KW-0067">ATP-binding</keyword>
<dbReference type="RefSeq" id="WP_007982229.1">
    <property type="nucleotide sequence ID" value="NZ_AEMG01000022.1"/>
</dbReference>
<dbReference type="InterPro" id="IPR014774">
    <property type="entry name" value="KaiC-like_dom"/>
</dbReference>
<sequence>MSDDPRNADRTRCDFCRLPCPEIPVSLEYGDTTYDFCSRTCRDEMRRSDRVFTTYHGFRQINTGVSALDDHLPEGLPRNSFVLLSGEGGTRDNAIQSELVWRTLRRGEPAIVVSFTEPPISVIEQFLSLEWNVLPYLESGLLHILDCFTYRVSDRDRMFTRMDEWNQFLHRIVADATTTVRDPSDTSELQNKLDNCLESLSMSDTGVVAIDSLTEFGSLVQPVRAYDFVKDIRADICKGRFVIVFAGATFTGEEDAFPHDMAYVIDGIIDLQLDGSIIEDVLIKRVRIRKMNGVLTIPEWVAYEYTGGNGLVAFDPMDELEKAGNFVGESPEIASENRSSADSGGGSADETDVPGESGESNLDE</sequence>
<dbReference type="InterPro" id="IPR011017">
    <property type="entry name" value="TRASH_dom"/>
</dbReference>
<dbReference type="SUPFAM" id="SSF52540">
    <property type="entry name" value="P-loop containing nucleoside triphosphate hydrolases"/>
    <property type="match status" value="1"/>
</dbReference>
<dbReference type="SMART" id="SM00746">
    <property type="entry name" value="TRASH"/>
    <property type="match status" value="1"/>
</dbReference>
<dbReference type="PANTHER" id="PTHR43637:SF2">
    <property type="entry name" value="PROTEIN GVPD 1"/>
    <property type="match status" value="1"/>
</dbReference>
<evidence type="ECO:0000313" key="7">
    <source>
        <dbReference type="Proteomes" id="UP000003751"/>
    </source>
</evidence>
<dbReference type="EMBL" id="FRAN01000008">
    <property type="protein sequence ID" value="SHL56502.1"/>
    <property type="molecule type" value="Genomic_DNA"/>
</dbReference>
<evidence type="ECO:0000313" key="6">
    <source>
        <dbReference type="EMBL" id="SHL56502.1"/>
    </source>
</evidence>
<protein>
    <submittedName>
        <fullName evidence="5">RecA-superfamily ATPase implicated in signal transduction-like protein</fullName>
    </submittedName>
    <submittedName>
        <fullName evidence="6">RecA-superfamily ATPase, KaiC/GvpD/RAD55 family</fullName>
    </submittedName>
</protein>
<feature type="region of interest" description="Disordered" evidence="3">
    <location>
        <begin position="325"/>
        <end position="364"/>
    </location>
</feature>
<dbReference type="GO" id="GO:0008270">
    <property type="term" value="F:zinc ion binding"/>
    <property type="evidence" value="ECO:0007669"/>
    <property type="project" value="InterPro"/>
</dbReference>
<dbReference type="PATRIC" id="fig|797209.4.peg.3554"/>
<evidence type="ECO:0000256" key="1">
    <source>
        <dbReference type="ARBA" id="ARBA00022741"/>
    </source>
</evidence>
<evidence type="ECO:0000259" key="4">
    <source>
        <dbReference type="SMART" id="SM00746"/>
    </source>
</evidence>
<dbReference type="Gene3D" id="3.40.50.300">
    <property type="entry name" value="P-loop containing nucleotide triphosphate hydrolases"/>
    <property type="match status" value="1"/>
</dbReference>
<reference evidence="8" key="2">
    <citation type="submission" date="2016-11" db="EMBL/GenBank/DDBJ databases">
        <authorList>
            <person name="Varghese N."/>
            <person name="Submissions S."/>
        </authorList>
    </citation>
    <scope>NUCLEOTIDE SEQUENCE [LARGE SCALE GENOMIC DNA]</scope>
    <source>
        <strain evidence="8">DX253</strain>
    </source>
</reference>
<gene>
    <name evidence="6" type="ORF">SAMN05444342_4128</name>
    <name evidence="5" type="ORF">ZOD2009_18155</name>
</gene>
<dbReference type="PANTHER" id="PTHR43637">
    <property type="entry name" value="UPF0273 PROTEIN TM_0370"/>
    <property type="match status" value="1"/>
</dbReference>
<dbReference type="InterPro" id="IPR027417">
    <property type="entry name" value="P-loop_NTPase"/>
</dbReference>
<dbReference type="Proteomes" id="UP000003751">
    <property type="component" value="Unassembled WGS sequence"/>
</dbReference>
<accession>E7QXU2</accession>
<evidence type="ECO:0000256" key="2">
    <source>
        <dbReference type="ARBA" id="ARBA00022840"/>
    </source>
</evidence>
<reference evidence="6" key="3">
    <citation type="submission" date="2016-11" db="EMBL/GenBank/DDBJ databases">
        <authorList>
            <person name="Jaros S."/>
            <person name="Januszkiewicz K."/>
            <person name="Wedrychowicz H."/>
        </authorList>
    </citation>
    <scope>NUCLEOTIDE SEQUENCE [LARGE SCALE GENOMIC DNA]</scope>
    <source>
        <strain evidence="6">DX253</strain>
    </source>
</reference>
<dbReference type="STRING" id="797209.GCA_000376445_02268"/>
<evidence type="ECO:0000313" key="5">
    <source>
        <dbReference type="EMBL" id="EFW90643.1"/>
    </source>
</evidence>
<dbReference type="AlphaFoldDB" id="E7QXU2"/>
<feature type="domain" description="TRASH" evidence="4">
    <location>
        <begin position="13"/>
        <end position="49"/>
    </location>
</feature>
<dbReference type="InterPro" id="IPR010507">
    <property type="entry name" value="Znf_MYM"/>
</dbReference>
<evidence type="ECO:0000256" key="3">
    <source>
        <dbReference type="SAM" id="MobiDB-lite"/>
    </source>
</evidence>
<name>E7QXU2_HALPU</name>
<dbReference type="eggNOG" id="arCOG01171">
    <property type="taxonomic scope" value="Archaea"/>
</dbReference>
<dbReference type="Proteomes" id="UP000184203">
    <property type="component" value="Unassembled WGS sequence"/>
</dbReference>
<dbReference type="EMBL" id="AEMG01000022">
    <property type="protein sequence ID" value="EFW90643.1"/>
    <property type="molecule type" value="Genomic_DNA"/>
</dbReference>
<proteinExistence type="predicted"/>
<dbReference type="OrthoDB" id="27015at2157"/>
<dbReference type="Pfam" id="PF06467">
    <property type="entry name" value="zf-FCS"/>
    <property type="match status" value="1"/>
</dbReference>